<keyword evidence="7" id="KW-0521">NADP</keyword>
<dbReference type="InterPro" id="IPR020946">
    <property type="entry name" value="Flavin_mOase-like"/>
</dbReference>
<dbReference type="PaxDb" id="8030-ENSSSAP00000062575"/>
<evidence type="ECO:0000313" key="19">
    <source>
        <dbReference type="RefSeq" id="XP_014024813.2"/>
    </source>
</evidence>
<comment type="similarity">
    <text evidence="3 17">Belongs to the FMO family.</text>
</comment>
<keyword evidence="18" id="KW-1185">Reference proteome</keyword>
<organism evidence="18 20">
    <name type="scientific">Salmo salar</name>
    <name type="common">Atlantic salmon</name>
    <dbReference type="NCBI Taxonomy" id="8030"/>
    <lineage>
        <taxon>Eukaryota</taxon>
        <taxon>Metazoa</taxon>
        <taxon>Chordata</taxon>
        <taxon>Craniata</taxon>
        <taxon>Vertebrata</taxon>
        <taxon>Euteleostomi</taxon>
        <taxon>Actinopterygii</taxon>
        <taxon>Neopterygii</taxon>
        <taxon>Teleostei</taxon>
        <taxon>Protacanthopterygii</taxon>
        <taxon>Salmoniformes</taxon>
        <taxon>Salmonidae</taxon>
        <taxon>Salmoninae</taxon>
        <taxon>Salmo</taxon>
    </lineage>
</organism>
<evidence type="ECO:0000256" key="4">
    <source>
        <dbReference type="ARBA" id="ARBA00022630"/>
    </source>
</evidence>
<dbReference type="Gene3D" id="3.50.50.60">
    <property type="entry name" value="FAD/NAD(P)-binding domain"/>
    <property type="match status" value="1"/>
</dbReference>
<comment type="subcellular location">
    <subcellularLocation>
        <location evidence="2">Endoplasmic reticulum membrane</location>
        <topology evidence="2">Single-pass membrane protein</topology>
    </subcellularLocation>
</comment>
<dbReference type="GO" id="GO:0034899">
    <property type="term" value="F:trimethylamine monooxygenase activity"/>
    <property type="evidence" value="ECO:0007669"/>
    <property type="project" value="UniProtKB-EC"/>
</dbReference>
<dbReference type="InterPro" id="IPR002253">
    <property type="entry name" value="Flavin_mOase_1"/>
</dbReference>
<keyword evidence="10 17" id="KW-0503">Monooxygenase</keyword>
<evidence type="ECO:0000256" key="13">
    <source>
        <dbReference type="ARBA" id="ARBA00047338"/>
    </source>
</evidence>
<dbReference type="GO" id="GO:0050661">
    <property type="term" value="F:NADP binding"/>
    <property type="evidence" value="ECO:0007669"/>
    <property type="project" value="InterPro"/>
</dbReference>
<comment type="function">
    <text evidence="12">Broad spectrum monooxygenase that catalyzes the oxygenation of a wide variety of nitrogen- and sulfur-containing compounds including xenobiotics. Catalyzes the S-oxygenation of hypotaurine to produce taurine, an organic osmolyte involved in cell volume regulation as well as a variety of cytoprotective and developmental processes. In vitro, catalyzes the N-oxygenation of trimethylamine (TMA) to produce trimethylamine N-oxide (TMAO) and could therefore participate to the detoxification of this compound that is generated by the action of gut microbiota from dietary precursors such as choline, choline containing compounds, betaine or L-carnitine.</text>
</comment>
<dbReference type="InterPro" id="IPR036188">
    <property type="entry name" value="FAD/NAD-bd_sf"/>
</dbReference>
<dbReference type="GO" id="GO:0050660">
    <property type="term" value="F:flavin adenine dinucleotide binding"/>
    <property type="evidence" value="ECO:0007669"/>
    <property type="project" value="InterPro"/>
</dbReference>
<evidence type="ECO:0000256" key="1">
    <source>
        <dbReference type="ARBA" id="ARBA00001974"/>
    </source>
</evidence>
<evidence type="ECO:0000256" key="5">
    <source>
        <dbReference type="ARBA" id="ARBA00022692"/>
    </source>
</evidence>
<comment type="catalytic activity">
    <reaction evidence="13">
        <text>hypotaurine + NADH + O2 + H(+) = taurine + NAD(+) + H2O</text>
        <dbReference type="Rhea" id="RHEA:74111"/>
        <dbReference type="ChEBI" id="CHEBI:15377"/>
        <dbReference type="ChEBI" id="CHEBI:15378"/>
        <dbReference type="ChEBI" id="CHEBI:15379"/>
        <dbReference type="ChEBI" id="CHEBI:57540"/>
        <dbReference type="ChEBI" id="CHEBI:57853"/>
        <dbReference type="ChEBI" id="CHEBI:57945"/>
        <dbReference type="ChEBI" id="CHEBI:507393"/>
        <dbReference type="EC" id="1.14.13.8"/>
    </reaction>
    <physiologicalReaction direction="left-to-right" evidence="13">
        <dbReference type="Rhea" id="RHEA:74112"/>
    </physiologicalReaction>
</comment>
<keyword evidence="4 17" id="KW-0285">Flavoprotein</keyword>
<evidence type="ECO:0000256" key="10">
    <source>
        <dbReference type="ARBA" id="ARBA00023033"/>
    </source>
</evidence>
<evidence type="ECO:0000313" key="20">
    <source>
        <dbReference type="RefSeq" id="XP_014024814.2"/>
    </source>
</evidence>
<keyword evidence="6 17" id="KW-0274">FAD</keyword>
<reference evidence="19 20" key="1">
    <citation type="submission" date="2025-05" db="UniProtKB">
        <authorList>
            <consortium name="RefSeq"/>
        </authorList>
    </citation>
    <scope>IDENTIFICATION</scope>
</reference>
<proteinExistence type="inferred from homology"/>
<evidence type="ECO:0000256" key="9">
    <source>
        <dbReference type="ARBA" id="ARBA00023002"/>
    </source>
</evidence>
<keyword evidence="8" id="KW-1133">Transmembrane helix</keyword>
<evidence type="ECO:0000256" key="17">
    <source>
        <dbReference type="RuleBase" id="RU361177"/>
    </source>
</evidence>
<comment type="catalytic activity">
    <reaction evidence="14">
        <text>hypotaurine + NADPH + O2 + H(+) = taurine + NADP(+) + H2O</text>
        <dbReference type="Rhea" id="RHEA:69819"/>
        <dbReference type="ChEBI" id="CHEBI:15377"/>
        <dbReference type="ChEBI" id="CHEBI:15378"/>
        <dbReference type="ChEBI" id="CHEBI:15379"/>
        <dbReference type="ChEBI" id="CHEBI:57783"/>
        <dbReference type="ChEBI" id="CHEBI:57853"/>
        <dbReference type="ChEBI" id="CHEBI:58349"/>
        <dbReference type="ChEBI" id="CHEBI:507393"/>
        <dbReference type="EC" id="1.14.13.8"/>
    </reaction>
    <physiologicalReaction direction="left-to-right" evidence="14">
        <dbReference type="Rhea" id="RHEA:69820"/>
    </physiologicalReaction>
</comment>
<dbReference type="STRING" id="8030.ENSSSAP00000062575"/>
<evidence type="ECO:0000256" key="6">
    <source>
        <dbReference type="ARBA" id="ARBA00022827"/>
    </source>
</evidence>
<dbReference type="GO" id="GO:0004499">
    <property type="term" value="F:N,N-dimethylaniline monooxygenase activity"/>
    <property type="evidence" value="ECO:0007669"/>
    <property type="project" value="UniProtKB-UniRule"/>
</dbReference>
<dbReference type="EC" id="1.-.-.-" evidence="17"/>
<dbReference type="PIRSF" id="PIRSF000332">
    <property type="entry name" value="FMO"/>
    <property type="match status" value="1"/>
</dbReference>
<evidence type="ECO:0000256" key="11">
    <source>
        <dbReference type="ARBA" id="ARBA00023136"/>
    </source>
</evidence>
<keyword evidence="9 17" id="KW-0560">Oxidoreductase</keyword>
<dbReference type="SUPFAM" id="SSF51905">
    <property type="entry name" value="FAD/NAD(P)-binding domain"/>
    <property type="match status" value="2"/>
</dbReference>
<dbReference type="Proteomes" id="UP001652741">
    <property type="component" value="Chromosome ssa23"/>
</dbReference>
<dbReference type="PRINTS" id="PR01121">
    <property type="entry name" value="FMOXYGENASE1"/>
</dbReference>
<dbReference type="GeneID" id="106584275"/>
<evidence type="ECO:0000256" key="14">
    <source>
        <dbReference type="ARBA" id="ARBA00048041"/>
    </source>
</evidence>
<sequence length="628" mass="70643">MVCTVAVIGAGPSGLTSIKSCLDEGLEPTCFESSDDIGGLWRFKEHPDPGRANIYESVIINSSKEMMSYSDFPPPAHLPNNMHHSQLLSYLRLYAQTFDLFKHIYFQTTVVSVRQRPDFPVSGQWEVETEKREGQRETQVFDAVMVCTGHFTQPHLPLNDFPGIEEFDGRYFHSWEYRSAEGLQGKRVVVVGIGNSGGDIAVDASRVAEQVYLSTRKGAWVVSRVGAGGLPGDLLGTSRLDRLVQKLFPSWITRMMEKKLNRTFDHRLYGLQPKHRFFAQIPVVNDDLPGRIISGRVLVKPNIREIKGSSVVFEDGSVVEKVDVVVFATGYNYDFPFLPSGMLVNGGHRLCLYRHVFPPGLARPSLAVVGFICNLGAINPLAEMQARWATQVFKGLLTLPSEEAMLQDVKRDTSTLQNRFACLERHPLQVDHIPYMDSMAEELGVRPNLLGLLLREPDVGLRVLLGPCTPYQYRLRGPGQWDGARQAILTQWERVAQPFRTRMPPQPESRTRASSSLILILTLSGTVLLLSTFYTRHSLSSLPTGLLYKMYSLPEIICGWKLTLWAYCIHCWPPSSRTAGLNCFQNVLFSKSRATCDVSVNLASLYPNIFQDMFALYRLFIIFGRNKT</sequence>
<dbReference type="InterPro" id="IPR000960">
    <property type="entry name" value="Flavin_mOase"/>
</dbReference>
<keyword evidence="5" id="KW-0812">Transmembrane</keyword>
<dbReference type="Pfam" id="PF00743">
    <property type="entry name" value="FMO-like"/>
    <property type="match status" value="1"/>
</dbReference>
<comment type="cofactor">
    <cofactor evidence="1 17">
        <name>FAD</name>
        <dbReference type="ChEBI" id="CHEBI:57692"/>
    </cofactor>
</comment>
<evidence type="ECO:0000256" key="7">
    <source>
        <dbReference type="ARBA" id="ARBA00022857"/>
    </source>
</evidence>
<dbReference type="GO" id="GO:0005789">
    <property type="term" value="C:endoplasmic reticulum membrane"/>
    <property type="evidence" value="ECO:0007669"/>
    <property type="project" value="UniProtKB-SubCell"/>
</dbReference>
<evidence type="ECO:0000256" key="3">
    <source>
        <dbReference type="ARBA" id="ARBA00009183"/>
    </source>
</evidence>
<name>A0A1S3PB95_SALSA</name>
<dbReference type="PANTHER" id="PTHR23023">
    <property type="entry name" value="DIMETHYLANILINE MONOOXYGENASE"/>
    <property type="match status" value="1"/>
</dbReference>
<evidence type="ECO:0000256" key="15">
    <source>
        <dbReference type="ARBA" id="ARBA00048088"/>
    </source>
</evidence>
<gene>
    <name evidence="19 20" type="primary">LOC106584275</name>
</gene>
<dbReference type="KEGG" id="sasa:106584275"/>
<comment type="catalytic activity">
    <reaction evidence="16">
        <text>N,N-dimethylaniline + NADPH + O2 + H(+) = N,N-dimethylaniline N-oxide + NADP(+) + H2O</text>
        <dbReference type="Rhea" id="RHEA:24468"/>
        <dbReference type="ChEBI" id="CHEBI:15377"/>
        <dbReference type="ChEBI" id="CHEBI:15378"/>
        <dbReference type="ChEBI" id="CHEBI:15379"/>
        <dbReference type="ChEBI" id="CHEBI:16269"/>
        <dbReference type="ChEBI" id="CHEBI:17735"/>
        <dbReference type="ChEBI" id="CHEBI:57783"/>
        <dbReference type="ChEBI" id="CHEBI:58349"/>
        <dbReference type="EC" id="1.14.13.8"/>
    </reaction>
    <physiologicalReaction direction="left-to-right" evidence="16">
        <dbReference type="Rhea" id="RHEA:24469"/>
    </physiologicalReaction>
</comment>
<dbReference type="RefSeq" id="XP_014024814.2">
    <property type="nucleotide sequence ID" value="XM_014169339.2"/>
</dbReference>
<comment type="catalytic activity">
    <reaction evidence="15">
        <text>trimethylamine + NADPH + O2 = trimethylamine N-oxide + NADP(+) + H2O</text>
        <dbReference type="Rhea" id="RHEA:31979"/>
        <dbReference type="ChEBI" id="CHEBI:15377"/>
        <dbReference type="ChEBI" id="CHEBI:15379"/>
        <dbReference type="ChEBI" id="CHEBI:15724"/>
        <dbReference type="ChEBI" id="CHEBI:57783"/>
        <dbReference type="ChEBI" id="CHEBI:58349"/>
        <dbReference type="ChEBI" id="CHEBI:58389"/>
        <dbReference type="EC" id="1.14.13.148"/>
    </reaction>
    <physiologicalReaction direction="left-to-right" evidence="15">
        <dbReference type="Rhea" id="RHEA:31980"/>
    </physiologicalReaction>
</comment>
<dbReference type="AlphaFoldDB" id="A0A1S3PB95"/>
<evidence type="ECO:0000256" key="12">
    <source>
        <dbReference type="ARBA" id="ARBA00045957"/>
    </source>
</evidence>
<evidence type="ECO:0000256" key="2">
    <source>
        <dbReference type="ARBA" id="ARBA00004389"/>
    </source>
</evidence>
<dbReference type="PRINTS" id="PR00370">
    <property type="entry name" value="FMOXYGENASE"/>
</dbReference>
<dbReference type="RefSeq" id="XP_014024813.2">
    <property type="nucleotide sequence ID" value="XM_014169338.2"/>
</dbReference>
<keyword evidence="11" id="KW-0472">Membrane</keyword>
<evidence type="ECO:0000256" key="16">
    <source>
        <dbReference type="ARBA" id="ARBA00049443"/>
    </source>
</evidence>
<dbReference type="InterPro" id="IPR050346">
    <property type="entry name" value="FMO-like"/>
</dbReference>
<evidence type="ECO:0000313" key="18">
    <source>
        <dbReference type="Proteomes" id="UP001652741"/>
    </source>
</evidence>
<accession>A0A1S3PB95</accession>
<evidence type="ECO:0000256" key="8">
    <source>
        <dbReference type="ARBA" id="ARBA00022989"/>
    </source>
</evidence>
<protein>
    <recommendedName>
        <fullName evidence="17">Flavin-containing monooxygenase</fullName>
        <ecNumber evidence="17">1.-.-.-</ecNumber>
    </recommendedName>
</protein>